<evidence type="ECO:0000256" key="1">
    <source>
        <dbReference type="SAM" id="MobiDB-lite"/>
    </source>
</evidence>
<keyword evidence="3" id="KW-1185">Reference proteome</keyword>
<feature type="region of interest" description="Disordered" evidence="1">
    <location>
        <begin position="1"/>
        <end position="101"/>
    </location>
</feature>
<feature type="compositionally biased region" description="Basic and acidic residues" evidence="1">
    <location>
        <begin position="90"/>
        <end position="101"/>
    </location>
</feature>
<accession>A0ABY7EYU8</accession>
<sequence length="101" mass="11310">MTRLPDLNGNAPPQKRAKRKPTYIVSDVSVDEEVPTSSSSEEEQPTAAEAQDQDQDQEQEQESLHIPAAAQTSTGNKSTRKKKGTSRQVYRIDDHLFEENI</sequence>
<evidence type="ECO:0000313" key="2">
    <source>
        <dbReference type="EMBL" id="WAR14522.1"/>
    </source>
</evidence>
<dbReference type="Proteomes" id="UP001164746">
    <property type="component" value="Chromosome 9"/>
</dbReference>
<reference evidence="2" key="1">
    <citation type="submission" date="2022-11" db="EMBL/GenBank/DDBJ databases">
        <title>Centuries of genome instability and evolution in soft-shell clam transmissible cancer (bioRxiv).</title>
        <authorList>
            <person name="Hart S.F.M."/>
            <person name="Yonemitsu M.A."/>
            <person name="Giersch R.M."/>
            <person name="Beal B.F."/>
            <person name="Arriagada G."/>
            <person name="Davis B.W."/>
            <person name="Ostrander E.A."/>
            <person name="Goff S.P."/>
            <person name="Metzger M.J."/>
        </authorList>
    </citation>
    <scope>NUCLEOTIDE SEQUENCE</scope>
    <source>
        <strain evidence="2">MELC-2E11</strain>
        <tissue evidence="2">Siphon/mantle</tissue>
    </source>
</reference>
<feature type="compositionally biased region" description="Acidic residues" evidence="1">
    <location>
        <begin position="51"/>
        <end position="61"/>
    </location>
</feature>
<feature type="compositionally biased region" description="Acidic residues" evidence="1">
    <location>
        <begin position="29"/>
        <end position="44"/>
    </location>
</feature>
<name>A0ABY7EYU8_MYAAR</name>
<evidence type="ECO:0000313" key="3">
    <source>
        <dbReference type="Proteomes" id="UP001164746"/>
    </source>
</evidence>
<dbReference type="EMBL" id="CP111020">
    <property type="protein sequence ID" value="WAR14522.1"/>
    <property type="molecule type" value="Genomic_DNA"/>
</dbReference>
<proteinExistence type="predicted"/>
<gene>
    <name evidence="2" type="ORF">MAR_004627</name>
</gene>
<protein>
    <submittedName>
        <fullName evidence="2">Uncharacterized protein</fullName>
    </submittedName>
</protein>
<organism evidence="2 3">
    <name type="scientific">Mya arenaria</name>
    <name type="common">Soft-shell clam</name>
    <dbReference type="NCBI Taxonomy" id="6604"/>
    <lineage>
        <taxon>Eukaryota</taxon>
        <taxon>Metazoa</taxon>
        <taxon>Spiralia</taxon>
        <taxon>Lophotrochozoa</taxon>
        <taxon>Mollusca</taxon>
        <taxon>Bivalvia</taxon>
        <taxon>Autobranchia</taxon>
        <taxon>Heteroconchia</taxon>
        <taxon>Euheterodonta</taxon>
        <taxon>Imparidentia</taxon>
        <taxon>Neoheterodontei</taxon>
        <taxon>Myida</taxon>
        <taxon>Myoidea</taxon>
        <taxon>Myidae</taxon>
        <taxon>Mya</taxon>
    </lineage>
</organism>